<reference evidence="2" key="1">
    <citation type="submission" date="2021-02" db="EMBL/GenBank/DDBJ databases">
        <authorList>
            <person name="Nowell W R."/>
        </authorList>
    </citation>
    <scope>NUCLEOTIDE SEQUENCE</scope>
</reference>
<dbReference type="Proteomes" id="UP000682733">
    <property type="component" value="Unassembled WGS sequence"/>
</dbReference>
<evidence type="ECO:0000313" key="4">
    <source>
        <dbReference type="EMBL" id="CAF4551108.1"/>
    </source>
</evidence>
<feature type="non-terminal residue" evidence="2">
    <location>
        <position position="1"/>
    </location>
</feature>
<evidence type="ECO:0000313" key="2">
    <source>
        <dbReference type="EMBL" id="CAF1640263.1"/>
    </source>
</evidence>
<sequence length="121" mass="14073">KMSTIVYKQYSCDHVELLKERSVQVTDDIEQFLYKSMPISTAVKAENTTINLSKQSKSKHQDKDKSKLNDFFSKAFGVNITDEKVKYPSIKEIFRNATSDLFEKPVQDDLKKKESSRQQMK</sequence>
<gene>
    <name evidence="2" type="ORF">GPM918_LOCUS44891</name>
    <name evidence="1" type="ORF">OVA965_LOCUS41401</name>
    <name evidence="4" type="ORF">SRO942_LOCUS46990</name>
    <name evidence="3" type="ORF">TMI583_LOCUS43045</name>
</gene>
<dbReference type="AlphaFoldDB" id="A0A816DQS6"/>
<name>A0A816DQS6_9BILA</name>
<dbReference type="EMBL" id="CAJOBC010115879">
    <property type="protein sequence ID" value="CAF4551108.1"/>
    <property type="molecule type" value="Genomic_DNA"/>
</dbReference>
<evidence type="ECO:0000313" key="3">
    <source>
        <dbReference type="EMBL" id="CAF4391152.1"/>
    </source>
</evidence>
<dbReference type="EMBL" id="CAJNOQ010047067">
    <property type="protein sequence ID" value="CAF1640263.1"/>
    <property type="molecule type" value="Genomic_DNA"/>
</dbReference>
<proteinExistence type="predicted"/>
<accession>A0A816DQS6</accession>
<dbReference type="EMBL" id="CAJNOK010047571">
    <property type="protein sequence ID" value="CAF1588324.1"/>
    <property type="molecule type" value="Genomic_DNA"/>
</dbReference>
<protein>
    <submittedName>
        <fullName evidence="2">Uncharacterized protein</fullName>
    </submittedName>
</protein>
<dbReference type="Proteomes" id="UP000681722">
    <property type="component" value="Unassembled WGS sequence"/>
</dbReference>
<comment type="caution">
    <text evidence="2">The sequence shown here is derived from an EMBL/GenBank/DDBJ whole genome shotgun (WGS) entry which is preliminary data.</text>
</comment>
<organism evidence="2 5">
    <name type="scientific">Didymodactylos carnosus</name>
    <dbReference type="NCBI Taxonomy" id="1234261"/>
    <lineage>
        <taxon>Eukaryota</taxon>
        <taxon>Metazoa</taxon>
        <taxon>Spiralia</taxon>
        <taxon>Gnathifera</taxon>
        <taxon>Rotifera</taxon>
        <taxon>Eurotatoria</taxon>
        <taxon>Bdelloidea</taxon>
        <taxon>Philodinida</taxon>
        <taxon>Philodinidae</taxon>
        <taxon>Didymodactylos</taxon>
    </lineage>
</organism>
<keyword evidence="5" id="KW-1185">Reference proteome</keyword>
<dbReference type="Proteomes" id="UP000663829">
    <property type="component" value="Unassembled WGS sequence"/>
</dbReference>
<dbReference type="EMBL" id="CAJOBA010070900">
    <property type="protein sequence ID" value="CAF4391152.1"/>
    <property type="molecule type" value="Genomic_DNA"/>
</dbReference>
<dbReference type="Proteomes" id="UP000677228">
    <property type="component" value="Unassembled WGS sequence"/>
</dbReference>
<evidence type="ECO:0000313" key="5">
    <source>
        <dbReference type="Proteomes" id="UP000663829"/>
    </source>
</evidence>
<evidence type="ECO:0000313" key="1">
    <source>
        <dbReference type="EMBL" id="CAF1588324.1"/>
    </source>
</evidence>